<name>A0A927K1F1_9ACTN</name>
<comment type="caution">
    <text evidence="4">The sequence shown here is derived from an EMBL/GenBank/DDBJ whole genome shotgun (WGS) entry which is preliminary data.</text>
</comment>
<dbReference type="Pfam" id="PF08924">
    <property type="entry name" value="Rv2525c_GlyHyd-like"/>
    <property type="match status" value="1"/>
</dbReference>
<sequence>METLMRPLPRRSSPFRAMLAVALTAGVLATSPTAPAAAENRVTPGNFTGYGFDQCVAPESWKMDRWMAQSPFSAVGIYISGASRGCRTQPNLTPSWISHQLENGWRLLPITLGPQAACHPSFPRYGNDPTISTDRTRNYRKARVQARDEADTAVAAATKLGISKGSTLWYDLEGTDGLLNNTACRESALQFLHKWTKQIHRRGYVSGVYSSAGSGMRILDDARVNRPNAFTMPDAIWIARWDGRANLDACRDQPVCYVRTDGWQPHKRIKQYRGGHQETWGGVTINIDSNYMSLGSGSLRLRGRGLRCGDVPVDRRKYPTLNADYAPAKGVAAAKCLLTKKGLYDGPLDGSFSQEFLAAANAWQRRVGDPVQPRWTKRNWTQALARGREGVVKVGTSKARVKRVQRALMAATNERLAIDGVFLGSSERVMKIWQRRVGLPQTGVVNDRAWELLKAGRRS</sequence>
<evidence type="ECO:0000259" key="2">
    <source>
        <dbReference type="Pfam" id="PF01471"/>
    </source>
</evidence>
<reference evidence="4" key="1">
    <citation type="submission" date="2020-09" db="EMBL/GenBank/DDBJ databases">
        <title>Nocardioides sp. strain MJB4 16S ribosomal RNA gene Genome sequencing and assembly.</title>
        <authorList>
            <person name="Kim I."/>
        </authorList>
    </citation>
    <scope>NUCLEOTIDE SEQUENCE</scope>
    <source>
        <strain evidence="4">MJB4</strain>
    </source>
</reference>
<evidence type="ECO:0000313" key="4">
    <source>
        <dbReference type="EMBL" id="MBD8868269.1"/>
    </source>
</evidence>
<evidence type="ECO:0000313" key="5">
    <source>
        <dbReference type="Proteomes" id="UP000616839"/>
    </source>
</evidence>
<dbReference type="Pfam" id="PF01471">
    <property type="entry name" value="PG_binding_1"/>
    <property type="match status" value="1"/>
</dbReference>
<organism evidence="4 5">
    <name type="scientific">Nocardioides donggukensis</name>
    <dbReference type="NCBI Taxonomy" id="2774019"/>
    <lineage>
        <taxon>Bacteria</taxon>
        <taxon>Bacillati</taxon>
        <taxon>Actinomycetota</taxon>
        <taxon>Actinomycetes</taxon>
        <taxon>Propionibacteriales</taxon>
        <taxon>Nocardioidaceae</taxon>
        <taxon>Nocardioides</taxon>
    </lineage>
</organism>
<dbReference type="RefSeq" id="WP_192139780.1">
    <property type="nucleotide sequence ID" value="NZ_JACYXZ010000001.1"/>
</dbReference>
<dbReference type="Gene3D" id="3.20.20.80">
    <property type="entry name" value="Glycosidases"/>
    <property type="match status" value="1"/>
</dbReference>
<feature type="domain" description="Rv2525c-like glycoside hydrolase-like" evidence="3">
    <location>
        <begin position="66"/>
        <end position="292"/>
    </location>
</feature>
<dbReference type="SUPFAM" id="SSF47090">
    <property type="entry name" value="PGBD-like"/>
    <property type="match status" value="1"/>
</dbReference>
<dbReference type="AlphaFoldDB" id="A0A927K1F1"/>
<feature type="signal peptide" evidence="1">
    <location>
        <begin position="1"/>
        <end position="36"/>
    </location>
</feature>
<feature type="chain" id="PRO_5036758506" evidence="1">
    <location>
        <begin position="37"/>
        <end position="459"/>
    </location>
</feature>
<dbReference type="InterPro" id="IPR036365">
    <property type="entry name" value="PGBD-like_sf"/>
</dbReference>
<dbReference type="Proteomes" id="UP000616839">
    <property type="component" value="Unassembled WGS sequence"/>
</dbReference>
<evidence type="ECO:0000256" key="1">
    <source>
        <dbReference type="SAM" id="SignalP"/>
    </source>
</evidence>
<dbReference type="Gene3D" id="1.10.101.10">
    <property type="entry name" value="PGBD-like superfamily/PGBD"/>
    <property type="match status" value="1"/>
</dbReference>
<accession>A0A927K1F1</accession>
<dbReference type="SUPFAM" id="SSF51445">
    <property type="entry name" value="(Trans)glycosidases"/>
    <property type="match status" value="1"/>
</dbReference>
<dbReference type="InterPro" id="IPR015020">
    <property type="entry name" value="Rv2525c-like_Glyco_Hydro-like"/>
</dbReference>
<gene>
    <name evidence="4" type="ORF">IE331_01405</name>
</gene>
<proteinExistence type="predicted"/>
<keyword evidence="5" id="KW-1185">Reference proteome</keyword>
<feature type="domain" description="Peptidoglycan binding-like" evidence="2">
    <location>
        <begin position="399"/>
        <end position="453"/>
    </location>
</feature>
<keyword evidence="1" id="KW-0732">Signal</keyword>
<dbReference type="InterPro" id="IPR002477">
    <property type="entry name" value="Peptidoglycan-bd-like"/>
</dbReference>
<protein>
    <submittedName>
        <fullName evidence="4">DUF1906 domain-containing protein</fullName>
    </submittedName>
</protein>
<dbReference type="InterPro" id="IPR036366">
    <property type="entry name" value="PGBDSf"/>
</dbReference>
<evidence type="ECO:0000259" key="3">
    <source>
        <dbReference type="Pfam" id="PF08924"/>
    </source>
</evidence>
<dbReference type="EMBL" id="JACYXZ010000001">
    <property type="protein sequence ID" value="MBD8868269.1"/>
    <property type="molecule type" value="Genomic_DNA"/>
</dbReference>
<dbReference type="InterPro" id="IPR017853">
    <property type="entry name" value="GH"/>
</dbReference>